<evidence type="ECO:0000313" key="23">
    <source>
        <dbReference type="Proteomes" id="UP000278715"/>
    </source>
</evidence>
<evidence type="ECO:0000313" key="25">
    <source>
        <dbReference type="Proteomes" id="UP000594632"/>
    </source>
</evidence>
<evidence type="ECO:0000313" key="17">
    <source>
        <dbReference type="Proteomes" id="UP000076770"/>
    </source>
</evidence>
<dbReference type="PATRIC" id="fig|2287.6.peg.3129"/>
<evidence type="ECO:0000313" key="11">
    <source>
        <dbReference type="EMBL" id="AZF85101.1"/>
    </source>
</evidence>
<dbReference type="Proteomes" id="UP000033085">
    <property type="component" value="Chromosome"/>
</dbReference>
<evidence type="ECO:0000256" key="1">
    <source>
        <dbReference type="SAM" id="Phobius"/>
    </source>
</evidence>
<evidence type="ECO:0000313" key="6">
    <source>
        <dbReference type="EMBL" id="AZF72053.1"/>
    </source>
</evidence>
<evidence type="ECO:0000313" key="18">
    <source>
        <dbReference type="Proteomes" id="UP000267993"/>
    </source>
</evidence>
<dbReference type="GeneID" id="58783417"/>
<evidence type="ECO:0000313" key="19">
    <source>
        <dbReference type="Proteomes" id="UP000269431"/>
    </source>
</evidence>
<reference evidence="12 25" key="6">
    <citation type="journal article" date="2020" name="Nat. Commun.">
        <title>The structures of two archaeal type IV pili illuminate evolutionary relationships.</title>
        <authorList>
            <person name="Wang F."/>
            <person name="Baquero D.P."/>
            <person name="Su Z."/>
            <person name="Beltran L.C."/>
            <person name="Prangishvili D."/>
            <person name="Krupovic M."/>
            <person name="Egelman E.H."/>
        </authorList>
    </citation>
    <scope>NUCLEOTIDE SEQUENCE [LARGE SCALE GENOMIC DNA]</scope>
    <source>
        <strain evidence="12 25">POZ149</strain>
    </source>
</reference>
<dbReference type="AlphaFoldDB" id="A0A0E3MIS9"/>
<keyword evidence="1" id="KW-0472">Membrane</keyword>
<evidence type="ECO:0000313" key="12">
    <source>
        <dbReference type="EMBL" id="QPG49476.1"/>
    </source>
</evidence>
<feature type="transmembrane region" description="Helical" evidence="1">
    <location>
        <begin position="158"/>
        <end position="179"/>
    </location>
</feature>
<dbReference type="KEGG" id="ssol:SULB_2919"/>
<dbReference type="Proteomes" id="UP000273443">
    <property type="component" value="Chromosome"/>
</dbReference>
<dbReference type="GeneID" id="1453678"/>
<accession>A0A0E3MIS9</accession>
<evidence type="ECO:0000313" key="5">
    <source>
        <dbReference type="EMBL" id="AZF69433.1"/>
    </source>
</evidence>
<evidence type="ECO:0000313" key="20">
    <source>
        <dbReference type="Proteomes" id="UP000273194"/>
    </source>
</evidence>
<evidence type="ECO:0000313" key="15">
    <source>
        <dbReference type="Proteomes" id="UP000033085"/>
    </source>
</evidence>
<protein>
    <submittedName>
        <fullName evidence="4">Uncharacterized protein</fullName>
    </submittedName>
</protein>
<dbReference type="Proteomes" id="UP000267993">
    <property type="component" value="Chromosome"/>
</dbReference>
<reference evidence="14 15" key="1">
    <citation type="journal article" date="2015" name="Genome Announc.">
        <title>Complete Genome Sequence of Sulfolobus solfataricus Strain 98/2 and Evolved Derivatives.</title>
        <authorList>
            <person name="McCarthy S."/>
            <person name="Gradnigo J."/>
            <person name="Johnson T."/>
            <person name="Payne S."/>
            <person name="Lipzen A."/>
            <person name="Martin J."/>
            <person name="Schackwitz W."/>
            <person name="Moriyama E."/>
            <person name="Blum P."/>
        </authorList>
    </citation>
    <scope>NUCLEOTIDE SEQUENCE [LARGE SCALE GENOMIC DNA]</scope>
    <source>
        <strain evidence="14">98/2 SULC</strain>
        <strain evidence="2">SARC-B</strain>
        <strain evidence="3">SARC-C</strain>
        <strain evidence="4 16">SULA</strain>
        <strain evidence="15">SULB</strain>
    </source>
</reference>
<evidence type="ECO:0000313" key="13">
    <source>
        <dbReference type="EMBL" id="SAI85874.1"/>
    </source>
</evidence>
<dbReference type="Proteomes" id="UP000594632">
    <property type="component" value="Chromosome"/>
</dbReference>
<dbReference type="RefSeq" id="WP_009992125.1">
    <property type="nucleotide sequence ID" value="NZ_CP011055.2"/>
</dbReference>
<dbReference type="Proteomes" id="UP000273194">
    <property type="component" value="Chromosome"/>
</dbReference>
<dbReference type="Proteomes" id="UP000076770">
    <property type="component" value="Chromosome i"/>
</dbReference>
<dbReference type="OMA" id="NNTIYCI"/>
<dbReference type="EMBL" id="LT549890">
    <property type="protein sequence ID" value="SAI85874.1"/>
    <property type="molecule type" value="Genomic_DNA"/>
</dbReference>
<organism evidence="4 16">
    <name type="scientific">Saccharolobus solfataricus</name>
    <name type="common">Sulfolobus solfataricus</name>
    <dbReference type="NCBI Taxonomy" id="2287"/>
    <lineage>
        <taxon>Archaea</taxon>
        <taxon>Thermoproteota</taxon>
        <taxon>Thermoprotei</taxon>
        <taxon>Sulfolobales</taxon>
        <taxon>Sulfolobaceae</taxon>
        <taxon>Saccharolobus</taxon>
    </lineage>
</organism>
<sequence>MVYQLAFIFLILLISIPLSPHQSFSYNVQIIYNNTLYLYVYNYTILSISPLTYNFTIYNSNGSIIYNKVFTISNYSLFPPALLINASLIGNYTLILSKMENNTNISVYKGFLKLNRSEIVLNLIYHNNILYQANGTSKNVHIYIFQINSENESPSPTIYSYLPLIVLLIVIIVAVILLIKIGKI</sequence>
<dbReference type="Proteomes" id="UP000033057">
    <property type="component" value="Chromosome"/>
</dbReference>
<evidence type="ECO:0000313" key="4">
    <source>
        <dbReference type="EMBL" id="AKA80355.1"/>
    </source>
</evidence>
<dbReference type="EMBL" id="CP033241">
    <property type="protein sequence ID" value="AZF85101.1"/>
    <property type="molecule type" value="Genomic_DNA"/>
</dbReference>
<dbReference type="EMBL" id="CP033239">
    <property type="protein sequence ID" value="AZF79889.1"/>
    <property type="molecule type" value="Genomic_DNA"/>
</dbReference>
<dbReference type="EMBL" id="CP011057">
    <property type="protein sequence ID" value="AKA80355.1"/>
    <property type="molecule type" value="Genomic_DNA"/>
</dbReference>
<dbReference type="EMBL" id="CP033236">
    <property type="protein sequence ID" value="AZF72053.1"/>
    <property type="molecule type" value="Genomic_DNA"/>
</dbReference>
<dbReference type="KEGG" id="ssof:SULC_2916"/>
<name>A0A0E3MIS9_SACSO</name>
<feature type="transmembrane region" description="Helical" evidence="1">
    <location>
        <begin position="77"/>
        <end position="95"/>
    </location>
</feature>
<dbReference type="EMBL" id="CP033240">
    <property type="protein sequence ID" value="AZF82495.1"/>
    <property type="molecule type" value="Genomic_DNA"/>
</dbReference>
<evidence type="ECO:0000313" key="22">
    <source>
        <dbReference type="Proteomes" id="UP000275843"/>
    </source>
</evidence>
<dbReference type="EMBL" id="CP011055">
    <property type="protein sequence ID" value="AKA74968.1"/>
    <property type="molecule type" value="Genomic_DNA"/>
</dbReference>
<evidence type="ECO:0000313" key="10">
    <source>
        <dbReference type="EMBL" id="AZF82495.1"/>
    </source>
</evidence>
<dbReference type="Proteomes" id="UP000269431">
    <property type="component" value="Chromosome"/>
</dbReference>
<dbReference type="EMBL" id="CP033235">
    <property type="protein sequence ID" value="AZF69433.1"/>
    <property type="molecule type" value="Genomic_DNA"/>
</dbReference>
<keyword evidence="1" id="KW-1133">Transmembrane helix</keyword>
<evidence type="ECO:0000313" key="3">
    <source>
        <dbReference type="EMBL" id="AKA77664.1"/>
    </source>
</evidence>
<dbReference type="EMBL" id="CP011056">
    <property type="protein sequence ID" value="AKA77664.1"/>
    <property type="molecule type" value="Genomic_DNA"/>
</dbReference>
<reference evidence="4" key="5">
    <citation type="submission" date="2018-10" db="EMBL/GenBank/DDBJ databases">
        <authorList>
            <person name="McCarthy S."/>
            <person name="Gradnigo J."/>
            <person name="Johnson T."/>
            <person name="Payne S."/>
            <person name="Lipzen A."/>
            <person name="Schackwitz W."/>
            <person name="Martin J."/>
            <person name="Moriyama E."/>
            <person name="Blum P."/>
        </authorList>
    </citation>
    <scope>NUCLEOTIDE SEQUENCE</scope>
    <source>
        <strain evidence="2">SARC-B</strain>
        <strain evidence="3">SARC-C</strain>
        <strain evidence="4">SULA</strain>
    </source>
</reference>
<dbReference type="Proteomes" id="UP000282269">
    <property type="component" value="Chromosome"/>
</dbReference>
<proteinExistence type="predicted"/>
<dbReference type="OrthoDB" id="43462at2157"/>
<feature type="transmembrane region" description="Helical" evidence="1">
    <location>
        <begin position="35"/>
        <end position="56"/>
    </location>
</feature>
<evidence type="ECO:0000313" key="9">
    <source>
        <dbReference type="EMBL" id="AZF79889.1"/>
    </source>
</evidence>
<dbReference type="EMBL" id="CP033237">
    <property type="protein sequence ID" value="AZF74673.1"/>
    <property type="molecule type" value="Genomic_DNA"/>
</dbReference>
<dbReference type="EMBL" id="CP033238">
    <property type="protein sequence ID" value="AZF77284.1"/>
    <property type="molecule type" value="Genomic_DNA"/>
</dbReference>
<evidence type="ECO:0000313" key="8">
    <source>
        <dbReference type="EMBL" id="AZF77284.1"/>
    </source>
</evidence>
<dbReference type="EMBL" id="CP050869">
    <property type="protein sequence ID" value="QPG49476.1"/>
    <property type="molecule type" value="Genomic_DNA"/>
</dbReference>
<evidence type="ECO:0000313" key="24">
    <source>
        <dbReference type="Proteomes" id="UP000282269"/>
    </source>
</evidence>
<dbReference type="KEGG" id="ssoa:SULA_2919"/>
<reference evidence="17" key="2">
    <citation type="submission" date="2016-04" db="EMBL/GenBank/DDBJ databases">
        <authorList>
            <person name="Shah S.A."/>
            <person name="Garrett R.A."/>
        </authorList>
    </citation>
    <scope>NUCLEOTIDE SEQUENCE [LARGE SCALE GENOMIC DNA]</scope>
    <source>
        <strain evidence="17">ATCC 35091 / DSM 1616 / JCM 8930 / NBRC 15331 / P1</strain>
    </source>
</reference>
<evidence type="ECO:0000313" key="2">
    <source>
        <dbReference type="EMBL" id="AKA74968.1"/>
    </source>
</evidence>
<dbReference type="Proteomes" id="UP000033106">
    <property type="component" value="Chromosome"/>
</dbReference>
<reference evidence="13" key="3">
    <citation type="submission" date="2016-04" db="EMBL/GenBank/DDBJ databases">
        <authorList>
            <person name="Evans L.H."/>
            <person name="Alamgir A."/>
            <person name="Owens N."/>
            <person name="Weber N.D."/>
            <person name="Virtaneva K."/>
            <person name="Barbian K."/>
            <person name="Babar A."/>
            <person name="Rosenke K."/>
        </authorList>
    </citation>
    <scope>NUCLEOTIDE SEQUENCE</scope>
    <source>
        <strain evidence="13">P1</strain>
    </source>
</reference>
<dbReference type="Proteomes" id="UP000278715">
    <property type="component" value="Chromosome"/>
</dbReference>
<gene>
    <name evidence="12" type="ORF">HFC64_06280</name>
    <name evidence="13" type="ORF">SSOP1_2320</name>
    <name evidence="4" type="ORF">SULA_2919</name>
    <name evidence="2" type="ORF">SULB_2919</name>
    <name evidence="3" type="ORF">SULC_2916</name>
    <name evidence="5" type="ORF">SULG_14905</name>
    <name evidence="6" type="ORF">SULH_14905</name>
    <name evidence="7" type="ORF">SULI_14905</name>
    <name evidence="8" type="ORF">SULM_14835</name>
    <name evidence="9" type="ORF">SULN_14825</name>
    <name evidence="10" type="ORF">SULO_14845</name>
    <name evidence="11" type="ORF">SULZ_14910</name>
</gene>
<evidence type="ECO:0000313" key="7">
    <source>
        <dbReference type="EMBL" id="AZF74673.1"/>
    </source>
</evidence>
<evidence type="ECO:0000313" key="16">
    <source>
        <dbReference type="Proteomes" id="UP000033106"/>
    </source>
</evidence>
<evidence type="ECO:0000313" key="21">
    <source>
        <dbReference type="Proteomes" id="UP000273443"/>
    </source>
</evidence>
<dbReference type="Proteomes" id="UP000275843">
    <property type="component" value="Chromosome"/>
</dbReference>
<keyword evidence="1" id="KW-0812">Transmembrane</keyword>
<reference evidence="18 19" key="4">
    <citation type="journal article" date="2018" name="Proc. Natl. Acad. Sci. U.S.A.">
        <title>Nonmutational mechanism of inheritance in the Archaeon Sulfolobus solfataricus.</title>
        <authorList>
            <person name="Payne S."/>
            <person name="McCarthy S."/>
            <person name="Johnson T."/>
            <person name="North E."/>
            <person name="Blum P."/>
        </authorList>
    </citation>
    <scope>NUCLEOTIDE SEQUENCE [LARGE SCALE GENOMIC DNA]</scope>
    <source>
        <strain evidence="6 18">SARC-H</strain>
        <strain evidence="7 22">SARC-I</strain>
        <strain evidence="9 23">SARC-N</strain>
        <strain evidence="10 24">SARC-O</strain>
        <strain evidence="11 19">SUL120</strain>
        <strain evidence="5 20">SULG</strain>
        <strain evidence="8 21">SULM</strain>
    </source>
</reference>
<evidence type="ECO:0000313" key="14">
    <source>
        <dbReference type="Proteomes" id="UP000033057"/>
    </source>
</evidence>